<dbReference type="AlphaFoldDB" id="A0A1Y6CYY4"/>
<dbReference type="Proteomes" id="UP000192923">
    <property type="component" value="Unassembled WGS sequence"/>
</dbReference>
<sequence>MSIPDFQSIMLPLLKLAEDGQEHANKEAKEKLALHFSLSEAEREELLPSGRQTTFDNRVAWARSYLKMALLLEVPRRGFFRITQRGKSVIQKNPEKINIKFLEQFPEFSAFKTPDKPNIKEALIEQPSETQTPEETLDAAHIKLKQTLAEELIQTIKACSPAFFEKLVVDLLVRMGYGGTRKDAGKAVGKSGDGGIDGIIKEDRLGLDAIYIQAKKWEGTVGRPEIQKFAGALMGHGAHKGVFITTSNFSKEAIDFASSVNLKIVLIDGQTLATLMIDHNVGVSPIVSYEIKKLDLDYFIEA</sequence>
<feature type="domain" description="Restriction endonuclease type IV Mrr" evidence="1">
    <location>
        <begin position="156"/>
        <end position="276"/>
    </location>
</feature>
<dbReference type="PANTHER" id="PTHR30015:SF7">
    <property type="entry name" value="TYPE IV METHYL-DIRECTED RESTRICTION ENZYME ECOKMRR"/>
    <property type="match status" value="1"/>
</dbReference>
<dbReference type="InterPro" id="IPR025745">
    <property type="entry name" value="Mrr-like_N_dom"/>
</dbReference>
<dbReference type="PANTHER" id="PTHR30015">
    <property type="entry name" value="MRR RESTRICTION SYSTEM PROTEIN"/>
    <property type="match status" value="1"/>
</dbReference>
<evidence type="ECO:0000259" key="2">
    <source>
        <dbReference type="Pfam" id="PF14338"/>
    </source>
</evidence>
<accession>A0A1Y6CYY4</accession>
<dbReference type="OrthoDB" id="9803736at2"/>
<dbReference type="Pfam" id="PF14338">
    <property type="entry name" value="Mrr_N"/>
    <property type="match status" value="1"/>
</dbReference>
<protein>
    <submittedName>
        <fullName evidence="3">Restriction system protein</fullName>
    </submittedName>
</protein>
<feature type="domain" description="Restriction system protein Mrr-like N-terminal" evidence="2">
    <location>
        <begin position="6"/>
        <end position="91"/>
    </location>
</feature>
<dbReference type="SUPFAM" id="SSF52980">
    <property type="entry name" value="Restriction endonuclease-like"/>
    <property type="match status" value="1"/>
</dbReference>
<keyword evidence="4" id="KW-1185">Reference proteome</keyword>
<proteinExistence type="predicted"/>
<dbReference type="GO" id="GO:0015666">
    <property type="term" value="F:restriction endodeoxyribonuclease activity"/>
    <property type="evidence" value="ECO:0007669"/>
    <property type="project" value="TreeGrafter"/>
</dbReference>
<dbReference type="InterPro" id="IPR052906">
    <property type="entry name" value="Type_IV_Methyl-Rstrct_Enzyme"/>
</dbReference>
<dbReference type="Pfam" id="PF04471">
    <property type="entry name" value="Mrr_cat"/>
    <property type="match status" value="1"/>
</dbReference>
<dbReference type="InterPro" id="IPR011856">
    <property type="entry name" value="tRNA_endonuc-like_dom_sf"/>
</dbReference>
<dbReference type="InterPro" id="IPR011335">
    <property type="entry name" value="Restrct_endonuc-II-like"/>
</dbReference>
<dbReference type="GO" id="GO:0009307">
    <property type="term" value="P:DNA restriction-modification system"/>
    <property type="evidence" value="ECO:0007669"/>
    <property type="project" value="InterPro"/>
</dbReference>
<organism evidence="3 4">
    <name type="scientific">Methylomagnum ishizawai</name>
    <dbReference type="NCBI Taxonomy" id="1760988"/>
    <lineage>
        <taxon>Bacteria</taxon>
        <taxon>Pseudomonadati</taxon>
        <taxon>Pseudomonadota</taxon>
        <taxon>Gammaproteobacteria</taxon>
        <taxon>Methylococcales</taxon>
        <taxon>Methylococcaceae</taxon>
        <taxon>Methylomagnum</taxon>
    </lineage>
</organism>
<gene>
    <name evidence="3" type="ORF">SAMN02949497_3266</name>
</gene>
<dbReference type="Gene3D" id="3.40.1350.10">
    <property type="match status" value="1"/>
</dbReference>
<dbReference type="GO" id="GO:0003677">
    <property type="term" value="F:DNA binding"/>
    <property type="evidence" value="ECO:0007669"/>
    <property type="project" value="InterPro"/>
</dbReference>
<evidence type="ECO:0000313" key="3">
    <source>
        <dbReference type="EMBL" id="SMF95889.1"/>
    </source>
</evidence>
<reference evidence="3 4" key="1">
    <citation type="submission" date="2016-12" db="EMBL/GenBank/DDBJ databases">
        <authorList>
            <person name="Song W.-J."/>
            <person name="Kurnit D.M."/>
        </authorList>
    </citation>
    <scope>NUCLEOTIDE SEQUENCE [LARGE SCALE GENOMIC DNA]</scope>
    <source>
        <strain evidence="3 4">175</strain>
    </source>
</reference>
<evidence type="ECO:0000259" key="1">
    <source>
        <dbReference type="Pfam" id="PF04471"/>
    </source>
</evidence>
<name>A0A1Y6CYY4_9GAMM</name>
<evidence type="ECO:0000313" key="4">
    <source>
        <dbReference type="Proteomes" id="UP000192923"/>
    </source>
</evidence>
<dbReference type="RefSeq" id="WP_085214501.1">
    <property type="nucleotide sequence ID" value="NZ_FXAM01000001.1"/>
</dbReference>
<dbReference type="STRING" id="1760988.SAMN02949497_3266"/>
<dbReference type="EMBL" id="FXAM01000001">
    <property type="protein sequence ID" value="SMF95889.1"/>
    <property type="molecule type" value="Genomic_DNA"/>
</dbReference>
<dbReference type="InterPro" id="IPR007560">
    <property type="entry name" value="Restrct_endonuc_IV_Mrr"/>
</dbReference>